<feature type="DNA-binding region" description="HMG box" evidence="1">
    <location>
        <begin position="39"/>
        <end position="95"/>
    </location>
</feature>
<reference evidence="6" key="1">
    <citation type="submission" date="2012-12" db="EMBL/GenBank/DDBJ databases">
        <authorList>
            <person name="Hellsten U."/>
            <person name="Grimwood J."/>
            <person name="Chapman J.A."/>
            <person name="Shapiro H."/>
            <person name="Aerts A."/>
            <person name="Otillar R.P."/>
            <person name="Terry A.Y."/>
            <person name="Boore J.L."/>
            <person name="Simakov O."/>
            <person name="Marletaz F."/>
            <person name="Cho S.-J."/>
            <person name="Edsinger-Gonzales E."/>
            <person name="Havlak P."/>
            <person name="Kuo D.-H."/>
            <person name="Larsson T."/>
            <person name="Lv J."/>
            <person name="Arendt D."/>
            <person name="Savage R."/>
            <person name="Osoegawa K."/>
            <person name="de Jong P."/>
            <person name="Lindberg D.R."/>
            <person name="Seaver E.C."/>
            <person name="Weisblat D.A."/>
            <person name="Putnam N.H."/>
            <person name="Grigoriev I.V."/>
            <person name="Rokhsar D.S."/>
        </authorList>
    </citation>
    <scope>NUCLEOTIDE SEQUENCE</scope>
</reference>
<name>T1FJT6_HELRO</name>
<dbReference type="PROSITE" id="PS50118">
    <property type="entry name" value="HMG_BOX_2"/>
    <property type="match status" value="1"/>
</dbReference>
<dbReference type="AlphaFoldDB" id="T1FJT6"/>
<reference evidence="5" key="3">
    <citation type="submission" date="2015-06" db="UniProtKB">
        <authorList>
            <consortium name="EnsemblMetazoa"/>
        </authorList>
    </citation>
    <scope>IDENTIFICATION</scope>
</reference>
<accession>T1FJT6</accession>
<keyword evidence="1" id="KW-0238">DNA-binding</keyword>
<feature type="region of interest" description="Disordered" evidence="2">
    <location>
        <begin position="126"/>
        <end position="170"/>
    </location>
</feature>
<dbReference type="SUPFAM" id="SSF47095">
    <property type="entry name" value="HMG-box"/>
    <property type="match status" value="1"/>
</dbReference>
<gene>
    <name evidence="5" type="primary">20209085</name>
    <name evidence="4" type="ORF">HELRODRAFT_183541</name>
</gene>
<dbReference type="RefSeq" id="XP_009011390.1">
    <property type="nucleotide sequence ID" value="XM_009013142.1"/>
</dbReference>
<dbReference type="Proteomes" id="UP000015101">
    <property type="component" value="Unassembled WGS sequence"/>
</dbReference>
<dbReference type="Pfam" id="PF00505">
    <property type="entry name" value="HMG_box"/>
    <property type="match status" value="1"/>
</dbReference>
<proteinExistence type="predicted"/>
<evidence type="ECO:0000313" key="5">
    <source>
        <dbReference type="EnsemblMetazoa" id="HelroP183541"/>
    </source>
</evidence>
<protein>
    <recommendedName>
        <fullName evidence="3">HMG box domain-containing protein</fullName>
    </recommendedName>
</protein>
<keyword evidence="1" id="KW-0539">Nucleus</keyword>
<dbReference type="GeneID" id="20209085"/>
<dbReference type="EnsemblMetazoa" id="HelroT183541">
    <property type="protein sequence ID" value="HelroP183541"/>
    <property type="gene ID" value="HelroG183541"/>
</dbReference>
<dbReference type="InterPro" id="IPR009071">
    <property type="entry name" value="HMG_box_dom"/>
</dbReference>
<feature type="domain" description="HMG box" evidence="3">
    <location>
        <begin position="39"/>
        <end position="95"/>
    </location>
</feature>
<dbReference type="KEGG" id="hro:HELRODRAFT_183541"/>
<dbReference type="Gene3D" id="1.10.30.10">
    <property type="entry name" value="High mobility group box domain"/>
    <property type="match status" value="1"/>
</dbReference>
<dbReference type="CTD" id="20209085"/>
<dbReference type="InParanoid" id="T1FJT6"/>
<evidence type="ECO:0000256" key="2">
    <source>
        <dbReference type="SAM" id="MobiDB-lite"/>
    </source>
</evidence>
<keyword evidence="6" id="KW-1185">Reference proteome</keyword>
<evidence type="ECO:0000313" key="6">
    <source>
        <dbReference type="Proteomes" id="UP000015101"/>
    </source>
</evidence>
<dbReference type="EMBL" id="KB095859">
    <property type="protein sequence ID" value="ESO10512.1"/>
    <property type="molecule type" value="Genomic_DNA"/>
</dbReference>
<evidence type="ECO:0000256" key="1">
    <source>
        <dbReference type="PROSITE-ProRule" id="PRU00267"/>
    </source>
</evidence>
<dbReference type="InterPro" id="IPR036910">
    <property type="entry name" value="HMG_box_dom_sf"/>
</dbReference>
<dbReference type="HOGENOM" id="CLU_1572325_0_0_1"/>
<dbReference type="GO" id="GO:0003677">
    <property type="term" value="F:DNA binding"/>
    <property type="evidence" value="ECO:0007669"/>
    <property type="project" value="UniProtKB-UniRule"/>
</dbReference>
<evidence type="ECO:0000313" key="4">
    <source>
        <dbReference type="EMBL" id="ESO10512.1"/>
    </source>
</evidence>
<sequence>MPQNNFIIKKIVYFYHEGLAGSDQFSNNSCILRTLKQLKVKTEFPKMSVGDVSKELGKRWKVYDKMELYHNMALKDKERYEKEKALSAGGLGKYESMGAFAFVPSKKSAVSKKIIIVDVMSLVKKRKAQTEVDNDDNKKGPTFPKKATNVNKPPAKKSKPQIEDENDDFL</sequence>
<organism evidence="5 6">
    <name type="scientific">Helobdella robusta</name>
    <name type="common">Californian leech</name>
    <dbReference type="NCBI Taxonomy" id="6412"/>
    <lineage>
        <taxon>Eukaryota</taxon>
        <taxon>Metazoa</taxon>
        <taxon>Spiralia</taxon>
        <taxon>Lophotrochozoa</taxon>
        <taxon>Annelida</taxon>
        <taxon>Clitellata</taxon>
        <taxon>Hirudinea</taxon>
        <taxon>Rhynchobdellida</taxon>
        <taxon>Glossiphoniidae</taxon>
        <taxon>Helobdella</taxon>
    </lineage>
</organism>
<dbReference type="EMBL" id="AMQM01008838">
    <property type="status" value="NOT_ANNOTATED_CDS"/>
    <property type="molecule type" value="Genomic_DNA"/>
</dbReference>
<dbReference type="GO" id="GO:0005634">
    <property type="term" value="C:nucleus"/>
    <property type="evidence" value="ECO:0007669"/>
    <property type="project" value="UniProtKB-UniRule"/>
</dbReference>
<evidence type="ECO:0000259" key="3">
    <source>
        <dbReference type="PROSITE" id="PS50118"/>
    </source>
</evidence>
<reference evidence="4 6" key="2">
    <citation type="journal article" date="2013" name="Nature">
        <title>Insights into bilaterian evolution from three spiralian genomes.</title>
        <authorList>
            <person name="Simakov O."/>
            <person name="Marletaz F."/>
            <person name="Cho S.J."/>
            <person name="Edsinger-Gonzales E."/>
            <person name="Havlak P."/>
            <person name="Hellsten U."/>
            <person name="Kuo D.H."/>
            <person name="Larsson T."/>
            <person name="Lv J."/>
            <person name="Arendt D."/>
            <person name="Savage R."/>
            <person name="Osoegawa K."/>
            <person name="de Jong P."/>
            <person name="Grimwood J."/>
            <person name="Chapman J.A."/>
            <person name="Shapiro H."/>
            <person name="Aerts A."/>
            <person name="Otillar R.P."/>
            <person name="Terry A.Y."/>
            <person name="Boore J.L."/>
            <person name="Grigoriev I.V."/>
            <person name="Lindberg D.R."/>
            <person name="Seaver E.C."/>
            <person name="Weisblat D.A."/>
            <person name="Putnam N.H."/>
            <person name="Rokhsar D.S."/>
        </authorList>
    </citation>
    <scope>NUCLEOTIDE SEQUENCE</scope>
</reference>
<dbReference type="OrthoDB" id="1919336at2759"/>